<evidence type="ECO:0000256" key="1">
    <source>
        <dbReference type="SAM" id="Phobius"/>
    </source>
</evidence>
<dbReference type="PANTHER" id="PTHR37305">
    <property type="entry name" value="INTEGRAL MEMBRANE PROTEIN-RELATED"/>
    <property type="match status" value="1"/>
</dbReference>
<dbReference type="RefSeq" id="WP_210057664.1">
    <property type="nucleotide sequence ID" value="NZ_BAAAMH010000010.1"/>
</dbReference>
<sequence>MIPLLRAELLRIRSRRLTWVALGAVLLVIALSQLAVGGSMRPVTADEQAQAQASYTEAVRDWETNHEEYEQDCIATGASAADCAYPPPVVEDFVPRSVSTFAEAGQLVVTITVAFTGLALLLVGASVTGAELSTGALANWLTFVPERGRVFAAKVVALVLVAAASTAVLSALALGLTAVVGAAVGATLDGGGGLAEIAGRGVLVGVAAVVVGFALALLTRHTIAAAGTVLGYLIVSGVLAVVWLAVPALSGVQRFLPENNLLALLLGEHTYYTVTQVPQPDGTYESSAVEHAISLTQGSVYWAVVVVVLVALTYVVFRRRDVN</sequence>
<protein>
    <submittedName>
        <fullName evidence="2">ABC-2 type transport system permease protein</fullName>
    </submittedName>
</protein>
<keyword evidence="1" id="KW-1133">Transmembrane helix</keyword>
<feature type="transmembrane region" description="Helical" evidence="1">
    <location>
        <begin position="16"/>
        <end position="36"/>
    </location>
</feature>
<comment type="caution">
    <text evidence="2">The sequence shown here is derived from an EMBL/GenBank/DDBJ whole genome shotgun (WGS) entry which is preliminary data.</text>
</comment>
<feature type="transmembrane region" description="Helical" evidence="1">
    <location>
        <begin position="104"/>
        <end position="123"/>
    </location>
</feature>
<keyword evidence="3" id="KW-1185">Reference proteome</keyword>
<feature type="transmembrane region" description="Helical" evidence="1">
    <location>
        <begin position="230"/>
        <end position="252"/>
    </location>
</feature>
<feature type="transmembrane region" description="Helical" evidence="1">
    <location>
        <begin position="197"/>
        <end position="218"/>
    </location>
</feature>
<feature type="transmembrane region" description="Helical" evidence="1">
    <location>
        <begin position="155"/>
        <end position="185"/>
    </location>
</feature>
<dbReference type="Proteomes" id="UP000758168">
    <property type="component" value="Unassembled WGS sequence"/>
</dbReference>
<keyword evidence="1" id="KW-0472">Membrane</keyword>
<dbReference type="EMBL" id="JAGIOB010000001">
    <property type="protein sequence ID" value="MBP2418282.1"/>
    <property type="molecule type" value="Genomic_DNA"/>
</dbReference>
<dbReference type="PANTHER" id="PTHR37305:SF1">
    <property type="entry name" value="MEMBRANE PROTEIN"/>
    <property type="match status" value="1"/>
</dbReference>
<evidence type="ECO:0000313" key="2">
    <source>
        <dbReference type="EMBL" id="MBP2418282.1"/>
    </source>
</evidence>
<reference evidence="2 3" key="1">
    <citation type="submission" date="2021-03" db="EMBL/GenBank/DDBJ databases">
        <title>Sequencing the genomes of 1000 actinobacteria strains.</title>
        <authorList>
            <person name="Klenk H.-P."/>
        </authorList>
    </citation>
    <scope>NUCLEOTIDE SEQUENCE [LARGE SCALE GENOMIC DNA]</scope>
    <source>
        <strain evidence="2 3">DSM 12936</strain>
    </source>
</reference>
<evidence type="ECO:0000313" key="3">
    <source>
        <dbReference type="Proteomes" id="UP000758168"/>
    </source>
</evidence>
<feature type="transmembrane region" description="Helical" evidence="1">
    <location>
        <begin position="299"/>
        <end position="317"/>
    </location>
</feature>
<keyword evidence="1" id="KW-0812">Transmembrane</keyword>
<organism evidence="2 3">
    <name type="scientific">Microlunatus capsulatus</name>
    <dbReference type="NCBI Taxonomy" id="99117"/>
    <lineage>
        <taxon>Bacteria</taxon>
        <taxon>Bacillati</taxon>
        <taxon>Actinomycetota</taxon>
        <taxon>Actinomycetes</taxon>
        <taxon>Propionibacteriales</taxon>
        <taxon>Propionibacteriaceae</taxon>
        <taxon>Microlunatus</taxon>
    </lineage>
</organism>
<name>A0ABS4ZB48_9ACTN</name>
<accession>A0ABS4ZB48</accession>
<gene>
    <name evidence="2" type="ORF">JOF54_003204</name>
</gene>
<proteinExistence type="predicted"/>